<dbReference type="PANTHER" id="PTHR46641:SF2">
    <property type="entry name" value="FMRFAMIDE RECEPTOR"/>
    <property type="match status" value="1"/>
</dbReference>
<dbReference type="Gene3D" id="1.20.1070.10">
    <property type="entry name" value="Rhodopsin 7-helix transmembrane proteins"/>
    <property type="match status" value="1"/>
</dbReference>
<evidence type="ECO:0000256" key="3">
    <source>
        <dbReference type="ARBA" id="ARBA00022692"/>
    </source>
</evidence>
<feature type="transmembrane region" description="Helical" evidence="7">
    <location>
        <begin position="108"/>
        <end position="135"/>
    </location>
</feature>
<dbReference type="PRINTS" id="PR00237">
    <property type="entry name" value="GPCRRHODOPSN"/>
</dbReference>
<dbReference type="OrthoDB" id="10011262at2759"/>
<feature type="transmembrane region" description="Helical" evidence="7">
    <location>
        <begin position="147"/>
        <end position="171"/>
    </location>
</feature>
<evidence type="ECO:0000259" key="8">
    <source>
        <dbReference type="PROSITE" id="PS50262"/>
    </source>
</evidence>
<feature type="domain" description="G-protein coupled receptors family 1 profile" evidence="8">
    <location>
        <begin position="89"/>
        <end position="349"/>
    </location>
</feature>
<feature type="non-terminal residue" evidence="9">
    <location>
        <position position="1"/>
    </location>
</feature>
<evidence type="ECO:0000313" key="9">
    <source>
        <dbReference type="EMBL" id="ODN02204.1"/>
    </source>
</evidence>
<reference evidence="9 10" key="1">
    <citation type="journal article" date="2016" name="Genome Biol. Evol.">
        <title>Gene Family Evolution Reflects Adaptation to Soil Environmental Stressors in the Genome of the Collembolan Orchesella cincta.</title>
        <authorList>
            <person name="Faddeeva-Vakhrusheva A."/>
            <person name="Derks M.F."/>
            <person name="Anvar S.Y."/>
            <person name="Agamennone V."/>
            <person name="Suring W."/>
            <person name="Smit S."/>
            <person name="van Straalen N.M."/>
            <person name="Roelofs D."/>
        </authorList>
    </citation>
    <scope>NUCLEOTIDE SEQUENCE [LARGE SCALE GENOMIC DNA]</scope>
    <source>
        <tissue evidence="9">Mixed pool</tissue>
    </source>
</reference>
<feature type="region of interest" description="Disordered" evidence="6">
    <location>
        <begin position="379"/>
        <end position="399"/>
    </location>
</feature>
<dbReference type="PANTHER" id="PTHR46641">
    <property type="entry name" value="FMRFAMIDE RECEPTOR-RELATED"/>
    <property type="match status" value="1"/>
</dbReference>
<proteinExistence type="inferred from homology"/>
<feature type="transmembrane region" description="Helical" evidence="7">
    <location>
        <begin position="331"/>
        <end position="351"/>
    </location>
</feature>
<feature type="transmembrane region" description="Helical" evidence="7">
    <location>
        <begin position="73"/>
        <end position="96"/>
    </location>
</feature>
<dbReference type="InterPro" id="IPR000276">
    <property type="entry name" value="GPCR_Rhodpsn"/>
</dbReference>
<gene>
    <name evidence="9" type="ORF">Ocin01_04454</name>
</gene>
<dbReference type="SUPFAM" id="SSF81321">
    <property type="entry name" value="Family A G protein-coupled receptor-like"/>
    <property type="match status" value="1"/>
</dbReference>
<comment type="subcellular location">
    <subcellularLocation>
        <location evidence="1">Membrane</location>
    </subcellularLocation>
</comment>
<evidence type="ECO:0000256" key="4">
    <source>
        <dbReference type="ARBA" id="ARBA00022989"/>
    </source>
</evidence>
<dbReference type="Pfam" id="PF00001">
    <property type="entry name" value="7tm_1"/>
    <property type="match status" value="1"/>
</dbReference>
<feature type="transmembrane region" description="Helical" evidence="7">
    <location>
        <begin position="192"/>
        <end position="212"/>
    </location>
</feature>
<protein>
    <submittedName>
        <fullName evidence="9">FMRFamide receptor</fullName>
    </submittedName>
</protein>
<accession>A0A1D2NAB5</accession>
<dbReference type="SMART" id="SM01381">
    <property type="entry name" value="7TM_GPCR_Srsx"/>
    <property type="match status" value="1"/>
</dbReference>
<keyword evidence="10" id="KW-1185">Reference proteome</keyword>
<evidence type="ECO:0000256" key="5">
    <source>
        <dbReference type="ARBA" id="ARBA00023136"/>
    </source>
</evidence>
<evidence type="ECO:0000313" key="10">
    <source>
        <dbReference type="Proteomes" id="UP000094527"/>
    </source>
</evidence>
<dbReference type="Proteomes" id="UP000094527">
    <property type="component" value="Unassembled WGS sequence"/>
</dbReference>
<evidence type="ECO:0000256" key="6">
    <source>
        <dbReference type="SAM" id="MobiDB-lite"/>
    </source>
</evidence>
<name>A0A1D2NAB5_ORCCI</name>
<sequence>PSAVVYHKMGENKTFRLPILFCALIDFPKNKIDCTSSIPDSGEVVCFKCPIVGKYFFGEQIEDFRSVGHIVCLLLWLLVLIVGTFGTITNSLIISIMRKHTEKRTFDFLLMVLASFDLLSSIMGVISVSAMMAYYEDWDRGPVTLFLFIYPFLLGLLGRSGSSYITVLITIERYLIIAHPLKSVQWFTATKTKLMTFGVSLLALLINIPRLTSVTISKNNEWKSVPSFDAKEYIVEATKLEEFWYLNLKSIHYQIDMWVPFPLLILFNVLLFLRIKQFTKNRQGLSKTQRRDIRAARMFVPVVVVLFLCNIVPITFYIIMHFDRVLYREVVVLLVLSYAVNAAANLPIYYARGPSFRQEIKSALPARCGWLKNGDSTNGEISMTERNTNAAGSNSNHDL</sequence>
<dbReference type="InterPro" id="IPR017452">
    <property type="entry name" value="GPCR_Rhodpsn_7TM"/>
</dbReference>
<keyword evidence="5 7" id="KW-0472">Membrane</keyword>
<evidence type="ECO:0000256" key="1">
    <source>
        <dbReference type="ARBA" id="ARBA00004370"/>
    </source>
</evidence>
<evidence type="ECO:0000256" key="7">
    <source>
        <dbReference type="SAM" id="Phobius"/>
    </source>
</evidence>
<feature type="transmembrane region" description="Helical" evidence="7">
    <location>
        <begin position="257"/>
        <end position="275"/>
    </location>
</feature>
<dbReference type="AlphaFoldDB" id="A0A1D2NAB5"/>
<dbReference type="GO" id="GO:0004930">
    <property type="term" value="F:G protein-coupled receptor activity"/>
    <property type="evidence" value="ECO:0007669"/>
    <property type="project" value="InterPro"/>
</dbReference>
<comment type="similarity">
    <text evidence="2">Belongs to the G-protein coupled receptor 1 family.</text>
</comment>
<dbReference type="OMA" id="SAMMAYY"/>
<dbReference type="EMBL" id="LJIJ01000120">
    <property type="protein sequence ID" value="ODN02204.1"/>
    <property type="molecule type" value="Genomic_DNA"/>
</dbReference>
<organism evidence="9 10">
    <name type="scientific">Orchesella cincta</name>
    <name type="common">Springtail</name>
    <name type="synonym">Podura cincta</name>
    <dbReference type="NCBI Taxonomy" id="48709"/>
    <lineage>
        <taxon>Eukaryota</taxon>
        <taxon>Metazoa</taxon>
        <taxon>Ecdysozoa</taxon>
        <taxon>Arthropoda</taxon>
        <taxon>Hexapoda</taxon>
        <taxon>Collembola</taxon>
        <taxon>Entomobryomorpha</taxon>
        <taxon>Entomobryoidea</taxon>
        <taxon>Orchesellidae</taxon>
        <taxon>Orchesellinae</taxon>
        <taxon>Orchesella</taxon>
    </lineage>
</organism>
<dbReference type="STRING" id="48709.A0A1D2NAB5"/>
<dbReference type="PROSITE" id="PS50262">
    <property type="entry name" value="G_PROTEIN_RECEP_F1_2"/>
    <property type="match status" value="1"/>
</dbReference>
<comment type="caution">
    <text evidence="9">The sequence shown here is derived from an EMBL/GenBank/DDBJ whole genome shotgun (WGS) entry which is preliminary data.</text>
</comment>
<dbReference type="GO" id="GO:0016020">
    <property type="term" value="C:membrane"/>
    <property type="evidence" value="ECO:0007669"/>
    <property type="project" value="UniProtKB-SubCell"/>
</dbReference>
<keyword evidence="4 7" id="KW-1133">Transmembrane helix</keyword>
<dbReference type="InterPro" id="IPR052954">
    <property type="entry name" value="GPCR-Ligand_Int"/>
</dbReference>
<feature type="transmembrane region" description="Helical" evidence="7">
    <location>
        <begin position="296"/>
        <end position="319"/>
    </location>
</feature>
<keyword evidence="3 7" id="KW-0812">Transmembrane</keyword>
<evidence type="ECO:0000256" key="2">
    <source>
        <dbReference type="ARBA" id="ARBA00010663"/>
    </source>
</evidence>
<keyword evidence="9" id="KW-0675">Receptor</keyword>